<evidence type="ECO:0000256" key="7">
    <source>
        <dbReference type="SAM" id="Phobius"/>
    </source>
</evidence>
<evidence type="ECO:0000256" key="3">
    <source>
        <dbReference type="ARBA" id="ARBA00022692"/>
    </source>
</evidence>
<feature type="transmembrane region" description="Helical" evidence="7">
    <location>
        <begin position="299"/>
        <end position="321"/>
    </location>
</feature>
<feature type="transmembrane region" description="Helical" evidence="7">
    <location>
        <begin position="441"/>
        <end position="460"/>
    </location>
</feature>
<keyword evidence="3 7" id="KW-0812">Transmembrane</keyword>
<comment type="subcellular location">
    <subcellularLocation>
        <location evidence="1">Cell membrane</location>
        <topology evidence="1">Multi-pass membrane protein</topology>
    </subcellularLocation>
</comment>
<organism evidence="10 11">
    <name type="scientific">Chitinophaga lutea</name>
    <dbReference type="NCBI Taxonomy" id="2488634"/>
    <lineage>
        <taxon>Bacteria</taxon>
        <taxon>Pseudomonadati</taxon>
        <taxon>Bacteroidota</taxon>
        <taxon>Chitinophagia</taxon>
        <taxon>Chitinophagales</taxon>
        <taxon>Chitinophagaceae</taxon>
        <taxon>Chitinophaga</taxon>
    </lineage>
</organism>
<dbReference type="Proteomes" id="UP000278351">
    <property type="component" value="Unassembled WGS sequence"/>
</dbReference>
<feature type="transmembrane region" description="Helical" evidence="7">
    <location>
        <begin position="738"/>
        <end position="757"/>
    </location>
</feature>
<evidence type="ECO:0000256" key="6">
    <source>
        <dbReference type="ARBA" id="ARBA00038076"/>
    </source>
</evidence>
<sequence length="809" mass="90664">MFYNHLKIAFRSLWRKKSFTFLNMLGLAIGIAAGLLIFVVIRHELSYDDYHTKKDRIYRVTTTYLTRGNGQVEERKAAVPPAFPDALRRDYPQLEAAGVMLPTGKGQIYVPQGNGSEKRFMETRGMMWSEPEVFRILDFRWLQGNANDLALPNQVVLDKSTAIAYFGSPENAMGKTIELFSFRIPLKVTGVFDDLPGNTDYPIRIAASYMTLRHAVGIQPGGREVWDGVNSGLNCLVALGKNQDAAAFERQLKGFVKRYYKEDERKTSNVSVLGLQPLADIHLNDDFGLVFTSRLEKRVLWSMALIGCFLILVACINFINLSTAQSSGRAREIGVRKVLGSNRGQLRMQFMYETAVVTFLSLCLALLLAALCCPWLARLTGRELVFFHPSLMLFLLLTGLAVTFLAGFYPAVVVSGFNPLAALKNRITVRSTAGISLRRALVVFQFVIAQLLVICTLVVLQQMKFFREKPMGFEKESAVLINLPSDSALALRYGHLKTRLGAIHGVEATSLCLDGPSSGGMWTSNFAFDNRPENESFVVTRQYADTGYYNTFRIGLVAGRKHLQTDTLYELVVNETLVKKLGLAAPADALGREIRYENGEHGRIVGVVRDYSNQSLRDETAPLTISTRRRSYEHIALRMKPAEMKSALAQVEKVFAEVYPTYMYDLTYMDKRIENYYTSEALTSQLFRIFAALAIFISCLGLYGLVSFMALQKTKEVGIRKVLGASVQSIVLLFSREFTILIAVAFVIAAPLAYFFMNRWLDGFRFHIQIGWMVFVLAIVFSVVIGWVTVGYKALQAALVNPVKSLKAD</sequence>
<evidence type="ECO:0000256" key="2">
    <source>
        <dbReference type="ARBA" id="ARBA00022475"/>
    </source>
</evidence>
<keyword evidence="4 7" id="KW-1133">Transmembrane helix</keyword>
<keyword evidence="5 7" id="KW-0472">Membrane</keyword>
<evidence type="ECO:0000256" key="4">
    <source>
        <dbReference type="ARBA" id="ARBA00022989"/>
    </source>
</evidence>
<gene>
    <name evidence="10" type="ORF">EGT74_15840</name>
</gene>
<dbReference type="PANTHER" id="PTHR30572">
    <property type="entry name" value="MEMBRANE COMPONENT OF TRANSPORTER-RELATED"/>
    <property type="match status" value="1"/>
</dbReference>
<feature type="domain" description="MacB-like periplasmic core" evidence="9">
    <location>
        <begin position="528"/>
        <end position="653"/>
    </location>
</feature>
<keyword evidence="2" id="KW-1003">Cell membrane</keyword>
<proteinExistence type="inferred from homology"/>
<feature type="transmembrane region" description="Helical" evidence="7">
    <location>
        <begin position="21"/>
        <end position="41"/>
    </location>
</feature>
<dbReference type="EMBL" id="RPDH01000002">
    <property type="protein sequence ID" value="RPE08515.1"/>
    <property type="molecule type" value="Genomic_DNA"/>
</dbReference>
<keyword evidence="11" id="KW-1185">Reference proteome</keyword>
<dbReference type="PANTHER" id="PTHR30572:SF4">
    <property type="entry name" value="ABC TRANSPORTER PERMEASE YTRF"/>
    <property type="match status" value="1"/>
</dbReference>
<dbReference type="InterPro" id="IPR003838">
    <property type="entry name" value="ABC3_permease_C"/>
</dbReference>
<feature type="transmembrane region" description="Helical" evidence="7">
    <location>
        <begin position="689"/>
        <end position="711"/>
    </location>
</feature>
<evidence type="ECO:0000259" key="9">
    <source>
        <dbReference type="Pfam" id="PF12704"/>
    </source>
</evidence>
<accession>A0A3N4PL40</accession>
<protein>
    <submittedName>
        <fullName evidence="10">FtsX-like permease family protein</fullName>
    </submittedName>
</protein>
<dbReference type="GO" id="GO:0022857">
    <property type="term" value="F:transmembrane transporter activity"/>
    <property type="evidence" value="ECO:0007669"/>
    <property type="project" value="TreeGrafter"/>
</dbReference>
<dbReference type="RefSeq" id="WP_123847517.1">
    <property type="nucleotide sequence ID" value="NZ_RPDH01000002.1"/>
</dbReference>
<dbReference type="OrthoDB" id="1451596at2"/>
<feature type="domain" description="ABC3 transporter permease C-terminal" evidence="8">
    <location>
        <begin position="305"/>
        <end position="419"/>
    </location>
</feature>
<feature type="transmembrane region" description="Helical" evidence="7">
    <location>
        <begin position="391"/>
        <end position="420"/>
    </location>
</feature>
<feature type="domain" description="ABC3 transporter permease C-terminal" evidence="8">
    <location>
        <begin position="689"/>
        <end position="798"/>
    </location>
</feature>
<dbReference type="Pfam" id="PF12704">
    <property type="entry name" value="MacB_PCD"/>
    <property type="match status" value="2"/>
</dbReference>
<name>A0A3N4PL40_9BACT</name>
<comment type="similarity">
    <text evidence="6">Belongs to the ABC-4 integral membrane protein family.</text>
</comment>
<evidence type="ECO:0000256" key="5">
    <source>
        <dbReference type="ARBA" id="ARBA00023136"/>
    </source>
</evidence>
<feature type="transmembrane region" description="Helical" evidence="7">
    <location>
        <begin position="350"/>
        <end position="371"/>
    </location>
</feature>
<reference evidence="10 11" key="1">
    <citation type="submission" date="2018-11" db="EMBL/GenBank/DDBJ databases">
        <title>Chitinophaga lutea sp.nov., isolate from arsenic contaminated soil.</title>
        <authorList>
            <person name="Zong Y."/>
        </authorList>
    </citation>
    <scope>NUCLEOTIDE SEQUENCE [LARGE SCALE GENOMIC DNA]</scope>
    <source>
        <strain evidence="10 11">ZY74</strain>
    </source>
</reference>
<dbReference type="GO" id="GO:0005886">
    <property type="term" value="C:plasma membrane"/>
    <property type="evidence" value="ECO:0007669"/>
    <property type="project" value="UniProtKB-SubCell"/>
</dbReference>
<dbReference type="InterPro" id="IPR025857">
    <property type="entry name" value="MacB_PCD"/>
</dbReference>
<comment type="caution">
    <text evidence="10">The sequence shown here is derived from an EMBL/GenBank/DDBJ whole genome shotgun (WGS) entry which is preliminary data.</text>
</comment>
<dbReference type="InterPro" id="IPR050250">
    <property type="entry name" value="Macrolide_Exporter_MacB"/>
</dbReference>
<feature type="domain" description="MacB-like periplasmic core" evidence="9">
    <location>
        <begin position="20"/>
        <end position="253"/>
    </location>
</feature>
<feature type="transmembrane region" description="Helical" evidence="7">
    <location>
        <begin position="769"/>
        <end position="790"/>
    </location>
</feature>
<evidence type="ECO:0000313" key="10">
    <source>
        <dbReference type="EMBL" id="RPE08515.1"/>
    </source>
</evidence>
<evidence type="ECO:0000256" key="1">
    <source>
        <dbReference type="ARBA" id="ARBA00004651"/>
    </source>
</evidence>
<dbReference type="Pfam" id="PF02687">
    <property type="entry name" value="FtsX"/>
    <property type="match status" value="2"/>
</dbReference>
<dbReference type="AlphaFoldDB" id="A0A3N4PL40"/>
<evidence type="ECO:0000313" key="11">
    <source>
        <dbReference type="Proteomes" id="UP000278351"/>
    </source>
</evidence>
<evidence type="ECO:0000259" key="8">
    <source>
        <dbReference type="Pfam" id="PF02687"/>
    </source>
</evidence>